<evidence type="ECO:0000259" key="1">
    <source>
        <dbReference type="Pfam" id="PF13464"/>
    </source>
</evidence>
<gene>
    <name evidence="2" type="ORF">GCM10011498_27290</name>
</gene>
<reference evidence="2" key="1">
    <citation type="journal article" date="2014" name="Int. J. Syst. Evol. Microbiol.">
        <title>Complete genome sequence of Corynebacterium casei LMG S-19264T (=DSM 44701T), isolated from a smear-ripened cheese.</title>
        <authorList>
            <consortium name="US DOE Joint Genome Institute (JGI-PGF)"/>
            <person name="Walter F."/>
            <person name="Albersmeier A."/>
            <person name="Kalinowski J."/>
            <person name="Ruckert C."/>
        </authorList>
    </citation>
    <scope>NUCLEOTIDE SEQUENCE</scope>
    <source>
        <strain evidence="2">CGMCC 1.15880</strain>
    </source>
</reference>
<dbReference type="InterPro" id="IPR001387">
    <property type="entry name" value="Cro/C1-type_HTH"/>
</dbReference>
<sequence>MDKGFGKQQPRGFDTFEVTLGDQMRGERATLGKSLLDVQRDLRIKATYISAIENCDPSVFQTQGFIAGYVRSYARYLEMDPDECFVRFCEESGFSGVHSELKPNSLANKSAALLHTPVRPATADPIARPRIPMTPQSAGFLSNISPSALGSVLVLALLVGGLGYGSWAVLQEVQRVQFVPVNQTPGVTSEVATLPIEPTSQRDNVVALNPTSDFQTSNLDQLYRPTELEVPQMVARDAPISSFNAGSLGAYADLQIHNVHPPVVEQVEEVAPRVVAEGPPPVDVVALKPAWIRVYFDDGSVLFEKILDAGERYRIPSDVDGAKLRAGNAGAVFVMVGDNTYGPVGNRGGVVRDVALGKDNVSETMALATDLFTTPLAPPLNGMNPVADASGSN</sequence>
<dbReference type="AlphaFoldDB" id="A0A916QZ14"/>
<evidence type="ECO:0000313" key="3">
    <source>
        <dbReference type="Proteomes" id="UP000628017"/>
    </source>
</evidence>
<keyword evidence="3" id="KW-1185">Reference proteome</keyword>
<reference evidence="2" key="2">
    <citation type="submission" date="2020-09" db="EMBL/GenBank/DDBJ databases">
        <authorList>
            <person name="Sun Q."/>
            <person name="Zhou Y."/>
        </authorList>
    </citation>
    <scope>NUCLEOTIDE SEQUENCE</scope>
    <source>
        <strain evidence="2">CGMCC 1.15880</strain>
    </source>
</reference>
<comment type="caution">
    <text evidence="2">The sequence shown here is derived from an EMBL/GenBank/DDBJ whole genome shotgun (WGS) entry which is preliminary data.</text>
</comment>
<dbReference type="CDD" id="cd00093">
    <property type="entry name" value="HTH_XRE"/>
    <property type="match status" value="1"/>
</dbReference>
<dbReference type="InterPro" id="IPR025194">
    <property type="entry name" value="RodZ-like_C"/>
</dbReference>
<dbReference type="PANTHER" id="PTHR34475">
    <property type="match status" value="1"/>
</dbReference>
<accession>A0A916QZ14</accession>
<dbReference type="Pfam" id="PF13464">
    <property type="entry name" value="RodZ_C"/>
    <property type="match status" value="1"/>
</dbReference>
<dbReference type="EMBL" id="BMKA01000003">
    <property type="protein sequence ID" value="GGA24823.1"/>
    <property type="molecule type" value="Genomic_DNA"/>
</dbReference>
<dbReference type="RefSeq" id="WP_188676322.1">
    <property type="nucleotide sequence ID" value="NZ_BMKA01000003.1"/>
</dbReference>
<feature type="domain" description="Cytoskeleton protein RodZ-like C-terminal" evidence="1">
    <location>
        <begin position="286"/>
        <end position="354"/>
    </location>
</feature>
<dbReference type="PANTHER" id="PTHR34475:SF1">
    <property type="entry name" value="CYTOSKELETON PROTEIN RODZ"/>
    <property type="match status" value="1"/>
</dbReference>
<protein>
    <submittedName>
        <fullName evidence="2">4-hydroxy-3-methylbut-2-en-1-yl diphosphate synthase</fullName>
    </submittedName>
</protein>
<dbReference type="Proteomes" id="UP000628017">
    <property type="component" value="Unassembled WGS sequence"/>
</dbReference>
<dbReference type="GO" id="GO:0003677">
    <property type="term" value="F:DNA binding"/>
    <property type="evidence" value="ECO:0007669"/>
    <property type="project" value="InterPro"/>
</dbReference>
<evidence type="ECO:0000313" key="2">
    <source>
        <dbReference type="EMBL" id="GGA24823.1"/>
    </source>
</evidence>
<dbReference type="Pfam" id="PF13413">
    <property type="entry name" value="HTH_25"/>
    <property type="match status" value="1"/>
</dbReference>
<name>A0A916QZ14_9RHOB</name>
<dbReference type="InterPro" id="IPR050400">
    <property type="entry name" value="Bact_Cytoskel_RodZ"/>
</dbReference>
<dbReference type="InterPro" id="IPR010982">
    <property type="entry name" value="Lambda_DNA-bd_dom_sf"/>
</dbReference>
<organism evidence="2 3">
    <name type="scientific">Neptunicoccus cionae</name>
    <dbReference type="NCBI Taxonomy" id="2035344"/>
    <lineage>
        <taxon>Bacteria</taxon>
        <taxon>Pseudomonadati</taxon>
        <taxon>Pseudomonadota</taxon>
        <taxon>Alphaproteobacteria</taxon>
        <taxon>Rhodobacterales</taxon>
        <taxon>Paracoccaceae</taxon>
        <taxon>Neptunicoccus</taxon>
    </lineage>
</organism>
<dbReference type="Gene3D" id="1.10.260.40">
    <property type="entry name" value="lambda repressor-like DNA-binding domains"/>
    <property type="match status" value="1"/>
</dbReference>
<proteinExistence type="predicted"/>